<accession>A0ACC6QV63</accession>
<reference evidence="1" key="1">
    <citation type="submission" date="2024-03" db="EMBL/GenBank/DDBJ databases">
        <title>Novel Streptomyces species of biotechnological and ecological value are a feature of Machair soil.</title>
        <authorList>
            <person name="Prole J.R."/>
            <person name="Goodfellow M."/>
            <person name="Allenby N."/>
            <person name="Ward A.C."/>
        </authorList>
    </citation>
    <scope>NUCLEOTIDE SEQUENCE</scope>
    <source>
        <strain evidence="1">MS1.AVA.4</strain>
    </source>
</reference>
<keyword evidence="2" id="KW-1185">Reference proteome</keyword>
<proteinExistence type="predicted"/>
<protein>
    <submittedName>
        <fullName evidence="1">Pentapeptide repeat-containing protein</fullName>
    </submittedName>
</protein>
<sequence length="393" mass="42836">MYTSMKDSLEERRKRALRVRTVRRWVATGLVVLAVAALLVGLPWVVWKGPYVLDSKYIDTKEIGKGTGSAALVTGLRNALVACVAALGAGIALLYTARTYRLTRRGQVTDRFNKALERLGSDEIYVRIGGILVLEQIVQDAPEQATDAAHVLGHFIRRRAPRAAGAFRDERGKQAKSLPAKPDADVQTALTALTRRKSRVHVHPREALDLSGLHLVGARLESADLTDANLEWANLAKADLRMADLTDAILYQANLAKAYLYQANLTEAYLCEANFTDAILAEANLTGADLHESGTNLTYADLRMADLTGAVMWETNLTNTYLSEANLDGADLTKADLRTVVNLTREQLAAALTDDTTILPPEADEGDSDDGSRPYVRQDYLAWCASRAAAGAE</sequence>
<evidence type="ECO:0000313" key="2">
    <source>
        <dbReference type="Proteomes" id="UP001375539"/>
    </source>
</evidence>
<name>A0ACC6QV63_9ACTN</name>
<comment type="caution">
    <text evidence="1">The sequence shown here is derived from an EMBL/GenBank/DDBJ whole genome shotgun (WGS) entry which is preliminary data.</text>
</comment>
<organism evidence="1 2">
    <name type="scientific">Streptomyces pratisoli</name>
    <dbReference type="NCBI Taxonomy" id="3139917"/>
    <lineage>
        <taxon>Bacteria</taxon>
        <taxon>Bacillati</taxon>
        <taxon>Actinomycetota</taxon>
        <taxon>Actinomycetes</taxon>
        <taxon>Kitasatosporales</taxon>
        <taxon>Streptomycetaceae</taxon>
        <taxon>Streptomyces</taxon>
    </lineage>
</organism>
<gene>
    <name evidence="1" type="ORF">WKI58_37955</name>
</gene>
<dbReference type="Proteomes" id="UP001375539">
    <property type="component" value="Unassembled WGS sequence"/>
</dbReference>
<dbReference type="EMBL" id="JBBKAI010000002">
    <property type="protein sequence ID" value="MEJ8662190.1"/>
    <property type="molecule type" value="Genomic_DNA"/>
</dbReference>
<evidence type="ECO:0000313" key="1">
    <source>
        <dbReference type="EMBL" id="MEJ8662190.1"/>
    </source>
</evidence>